<sequence length="71" mass="8048">MVPAVHLPTNGGAFYPITCKGRVSTTTFASSTHGPCATHPSVRLFHWERFIHVDVKVELDIEYERMKCKMD</sequence>
<evidence type="ECO:0000313" key="1">
    <source>
        <dbReference type="EMBL" id="TNN66106.1"/>
    </source>
</evidence>
<accession>A0A4Z2HK15</accession>
<reference evidence="1 2" key="1">
    <citation type="submission" date="2019-03" db="EMBL/GenBank/DDBJ databases">
        <title>First draft genome of Liparis tanakae, snailfish: a comprehensive survey of snailfish specific genes.</title>
        <authorList>
            <person name="Kim W."/>
            <person name="Song I."/>
            <person name="Jeong J.-H."/>
            <person name="Kim D."/>
            <person name="Kim S."/>
            <person name="Ryu S."/>
            <person name="Song J.Y."/>
            <person name="Lee S.K."/>
        </authorList>
    </citation>
    <scope>NUCLEOTIDE SEQUENCE [LARGE SCALE GENOMIC DNA]</scope>
    <source>
        <tissue evidence="1">Muscle</tissue>
    </source>
</reference>
<evidence type="ECO:0000313" key="2">
    <source>
        <dbReference type="Proteomes" id="UP000314294"/>
    </source>
</evidence>
<comment type="caution">
    <text evidence="1">The sequence shown here is derived from an EMBL/GenBank/DDBJ whole genome shotgun (WGS) entry which is preliminary data.</text>
</comment>
<dbReference type="EMBL" id="SRLO01000224">
    <property type="protein sequence ID" value="TNN66106.1"/>
    <property type="molecule type" value="Genomic_DNA"/>
</dbReference>
<dbReference type="AlphaFoldDB" id="A0A4Z2HK15"/>
<gene>
    <name evidence="1" type="ORF">EYF80_023584</name>
</gene>
<keyword evidence="2" id="KW-1185">Reference proteome</keyword>
<organism evidence="1 2">
    <name type="scientific">Liparis tanakae</name>
    <name type="common">Tanaka's snailfish</name>
    <dbReference type="NCBI Taxonomy" id="230148"/>
    <lineage>
        <taxon>Eukaryota</taxon>
        <taxon>Metazoa</taxon>
        <taxon>Chordata</taxon>
        <taxon>Craniata</taxon>
        <taxon>Vertebrata</taxon>
        <taxon>Euteleostomi</taxon>
        <taxon>Actinopterygii</taxon>
        <taxon>Neopterygii</taxon>
        <taxon>Teleostei</taxon>
        <taxon>Neoteleostei</taxon>
        <taxon>Acanthomorphata</taxon>
        <taxon>Eupercaria</taxon>
        <taxon>Perciformes</taxon>
        <taxon>Cottioidei</taxon>
        <taxon>Cottales</taxon>
        <taxon>Liparidae</taxon>
        <taxon>Liparis</taxon>
    </lineage>
</organism>
<proteinExistence type="predicted"/>
<protein>
    <submittedName>
        <fullName evidence="1">Uncharacterized protein</fullName>
    </submittedName>
</protein>
<dbReference type="Proteomes" id="UP000314294">
    <property type="component" value="Unassembled WGS sequence"/>
</dbReference>
<name>A0A4Z2HK15_9TELE</name>